<evidence type="ECO:0000313" key="2">
    <source>
        <dbReference type="EMBL" id="BCS00962.1"/>
    </source>
</evidence>
<protein>
    <submittedName>
        <fullName evidence="2">Uncharacterized protein</fullName>
    </submittedName>
</protein>
<accession>A0A7R7WDG8</accession>
<dbReference type="Proteomes" id="UP000661280">
    <property type="component" value="Chromosome 5"/>
</dbReference>
<gene>
    <name evidence="2" type="ORF">AKAW2_51303A</name>
</gene>
<dbReference type="EMBL" id="AP024429">
    <property type="protein sequence ID" value="BCS00962.1"/>
    <property type="molecule type" value="Genomic_DNA"/>
</dbReference>
<reference evidence="2" key="2">
    <citation type="submission" date="2021-02" db="EMBL/GenBank/DDBJ databases">
        <title>Aspergillus luchuensis mut. kawachii IFO 4304 genome sequence.</title>
        <authorList>
            <person name="Mori K."/>
            <person name="Kadooka C."/>
            <person name="Goto M."/>
            <person name="Futagami T."/>
        </authorList>
    </citation>
    <scope>NUCLEOTIDE SEQUENCE</scope>
    <source>
        <strain evidence="2">IFO 4308</strain>
    </source>
</reference>
<name>A0A7R7WDG8_ASPKA</name>
<dbReference type="OrthoDB" id="76567at2759"/>
<dbReference type="RefSeq" id="XP_041544724.1">
    <property type="nucleotide sequence ID" value="XM_041691218.1"/>
</dbReference>
<sequence length="286" mass="32357">MSTSSTMAPGVLSRSPSPEPPLSVKLPRPKAQKLVAEIVKFVPSTVNYTELTYEEVEPEDGLLVARTLAEHPEIERRTSRVSYNSLEKTLWVRAMPTYLHDAHQQWVMSAMLDWAYNGSVKKGEHLRITFGVGTTFEIFIGAYASSSKEPDLYLSARPDRIPSVVIESGWTESFPCLRIDKDLWLRGTLEVQYVILLKWSKVRNDKVKGWIEVWGRGNTGSLLIRELVVFPKPDPRPIEDSIRFTKQQLFGEIPVSNPSTVLPLEVPRLREIAEKILVNLMGLSPC</sequence>
<evidence type="ECO:0000313" key="3">
    <source>
        <dbReference type="Proteomes" id="UP000661280"/>
    </source>
</evidence>
<organism evidence="2 3">
    <name type="scientific">Aspergillus kawachii</name>
    <name type="common">White koji mold</name>
    <name type="synonym">Aspergillus awamori var. kawachi</name>
    <dbReference type="NCBI Taxonomy" id="1069201"/>
    <lineage>
        <taxon>Eukaryota</taxon>
        <taxon>Fungi</taxon>
        <taxon>Dikarya</taxon>
        <taxon>Ascomycota</taxon>
        <taxon>Pezizomycotina</taxon>
        <taxon>Eurotiomycetes</taxon>
        <taxon>Eurotiomycetidae</taxon>
        <taxon>Eurotiales</taxon>
        <taxon>Aspergillaceae</taxon>
        <taxon>Aspergillus</taxon>
        <taxon>Aspergillus subgen. Circumdati</taxon>
    </lineage>
</organism>
<dbReference type="AlphaFoldDB" id="A0A7R7WDG8"/>
<dbReference type="KEGG" id="aluc:AKAW2_51303A"/>
<feature type="region of interest" description="Disordered" evidence="1">
    <location>
        <begin position="1"/>
        <end position="26"/>
    </location>
</feature>
<reference evidence="2" key="1">
    <citation type="submission" date="2021-01" db="EMBL/GenBank/DDBJ databases">
        <authorList>
            <consortium name="Aspergillus luchuensis mut. kawachii IFO 4304 genome sequencing consortium"/>
            <person name="Kazuki M."/>
            <person name="Futagami T."/>
        </authorList>
    </citation>
    <scope>NUCLEOTIDE SEQUENCE</scope>
    <source>
        <strain evidence="2">IFO 4308</strain>
    </source>
</reference>
<dbReference type="GeneID" id="64962283"/>
<proteinExistence type="predicted"/>
<keyword evidence="3" id="KW-1185">Reference proteome</keyword>
<evidence type="ECO:0000256" key="1">
    <source>
        <dbReference type="SAM" id="MobiDB-lite"/>
    </source>
</evidence>